<name>A0A9K3NLQ1_HELAN</name>
<dbReference type="GO" id="GO:0005856">
    <property type="term" value="C:cytoskeleton"/>
    <property type="evidence" value="ECO:0007669"/>
    <property type="project" value="InterPro"/>
</dbReference>
<dbReference type="PANTHER" id="PTHR12902:SF33">
    <property type="entry name" value="PROTEIN SCAR3"/>
    <property type="match status" value="1"/>
</dbReference>
<protein>
    <submittedName>
        <fullName evidence="2">Uncharacterized protein</fullName>
    </submittedName>
</protein>
<dbReference type="PANTHER" id="PTHR12902">
    <property type="entry name" value="WASP-1"/>
    <property type="match status" value="1"/>
</dbReference>
<sequence>MMLVRVKVRNEYVLGMPELYTEKNREDPKAVLDGVAGLVGILRQTICQLQIIG</sequence>
<dbReference type="GO" id="GO:0030036">
    <property type="term" value="P:actin cytoskeleton organization"/>
    <property type="evidence" value="ECO:0007669"/>
    <property type="project" value="InterPro"/>
</dbReference>
<dbReference type="EMBL" id="MNCJ02000320">
    <property type="protein sequence ID" value="KAF5804320.1"/>
    <property type="molecule type" value="Genomic_DNA"/>
</dbReference>
<reference evidence="2" key="2">
    <citation type="submission" date="2020-06" db="EMBL/GenBank/DDBJ databases">
        <title>Helianthus annuus Genome sequencing and assembly Release 2.</title>
        <authorList>
            <person name="Gouzy J."/>
            <person name="Langlade N."/>
            <person name="Munos S."/>
        </authorList>
    </citation>
    <scope>NUCLEOTIDE SEQUENCE</scope>
    <source>
        <tissue evidence="2">Leaves</tissue>
    </source>
</reference>
<gene>
    <name evidence="2" type="ORF">HanXRQr2_Chr05g0195711</name>
</gene>
<accession>A0A9K3NLQ1</accession>
<dbReference type="AlphaFoldDB" id="A0A9K3NLQ1"/>
<dbReference type="InterPro" id="IPR028288">
    <property type="entry name" value="SCAR/WAVE_fam"/>
</dbReference>
<comment type="similarity">
    <text evidence="1">Belongs to the SCAR/WAVE family.</text>
</comment>
<organism evidence="2 3">
    <name type="scientific">Helianthus annuus</name>
    <name type="common">Common sunflower</name>
    <dbReference type="NCBI Taxonomy" id="4232"/>
    <lineage>
        <taxon>Eukaryota</taxon>
        <taxon>Viridiplantae</taxon>
        <taxon>Streptophyta</taxon>
        <taxon>Embryophyta</taxon>
        <taxon>Tracheophyta</taxon>
        <taxon>Spermatophyta</taxon>
        <taxon>Magnoliopsida</taxon>
        <taxon>eudicotyledons</taxon>
        <taxon>Gunneridae</taxon>
        <taxon>Pentapetalae</taxon>
        <taxon>asterids</taxon>
        <taxon>campanulids</taxon>
        <taxon>Asterales</taxon>
        <taxon>Asteraceae</taxon>
        <taxon>Asteroideae</taxon>
        <taxon>Heliantheae alliance</taxon>
        <taxon>Heliantheae</taxon>
        <taxon>Helianthus</taxon>
    </lineage>
</organism>
<evidence type="ECO:0000313" key="2">
    <source>
        <dbReference type="EMBL" id="KAF5804320.1"/>
    </source>
</evidence>
<dbReference type="Gramene" id="mRNA:HanXRQr2_Chr05g0195711">
    <property type="protein sequence ID" value="mRNA:HanXRQr2_Chr05g0195711"/>
    <property type="gene ID" value="HanXRQr2_Chr05g0195711"/>
</dbReference>
<proteinExistence type="inferred from homology"/>
<evidence type="ECO:0000313" key="3">
    <source>
        <dbReference type="Proteomes" id="UP000215914"/>
    </source>
</evidence>
<reference evidence="2" key="1">
    <citation type="journal article" date="2017" name="Nature">
        <title>The sunflower genome provides insights into oil metabolism, flowering and Asterid evolution.</title>
        <authorList>
            <person name="Badouin H."/>
            <person name="Gouzy J."/>
            <person name="Grassa C.J."/>
            <person name="Murat F."/>
            <person name="Staton S.E."/>
            <person name="Cottret L."/>
            <person name="Lelandais-Briere C."/>
            <person name="Owens G.L."/>
            <person name="Carrere S."/>
            <person name="Mayjonade B."/>
            <person name="Legrand L."/>
            <person name="Gill N."/>
            <person name="Kane N.C."/>
            <person name="Bowers J.E."/>
            <person name="Hubner S."/>
            <person name="Bellec A."/>
            <person name="Berard A."/>
            <person name="Berges H."/>
            <person name="Blanchet N."/>
            <person name="Boniface M.C."/>
            <person name="Brunel D."/>
            <person name="Catrice O."/>
            <person name="Chaidir N."/>
            <person name="Claudel C."/>
            <person name="Donnadieu C."/>
            <person name="Faraut T."/>
            <person name="Fievet G."/>
            <person name="Helmstetter N."/>
            <person name="King M."/>
            <person name="Knapp S.J."/>
            <person name="Lai Z."/>
            <person name="Le Paslier M.C."/>
            <person name="Lippi Y."/>
            <person name="Lorenzon L."/>
            <person name="Mandel J.R."/>
            <person name="Marage G."/>
            <person name="Marchand G."/>
            <person name="Marquand E."/>
            <person name="Bret-Mestries E."/>
            <person name="Morien E."/>
            <person name="Nambeesan S."/>
            <person name="Nguyen T."/>
            <person name="Pegot-Espagnet P."/>
            <person name="Pouilly N."/>
            <person name="Raftis F."/>
            <person name="Sallet E."/>
            <person name="Schiex T."/>
            <person name="Thomas J."/>
            <person name="Vandecasteele C."/>
            <person name="Vares D."/>
            <person name="Vear F."/>
            <person name="Vautrin S."/>
            <person name="Crespi M."/>
            <person name="Mangin B."/>
            <person name="Burke J.M."/>
            <person name="Salse J."/>
            <person name="Munos S."/>
            <person name="Vincourt P."/>
            <person name="Rieseberg L.H."/>
            <person name="Langlade N.B."/>
        </authorList>
    </citation>
    <scope>NUCLEOTIDE SEQUENCE</scope>
    <source>
        <tissue evidence="2">Leaves</tissue>
    </source>
</reference>
<comment type="caution">
    <text evidence="2">The sequence shown here is derived from an EMBL/GenBank/DDBJ whole genome shotgun (WGS) entry which is preliminary data.</text>
</comment>
<keyword evidence="3" id="KW-1185">Reference proteome</keyword>
<dbReference type="Proteomes" id="UP000215914">
    <property type="component" value="Unassembled WGS sequence"/>
</dbReference>
<evidence type="ECO:0000256" key="1">
    <source>
        <dbReference type="ARBA" id="ARBA00006993"/>
    </source>
</evidence>